<gene>
    <name evidence="2" type="ORF">METZ01_LOCUS408889</name>
</gene>
<dbReference type="InterPro" id="IPR036568">
    <property type="entry name" value="GGCT-like_sf"/>
</dbReference>
<name>A0A382WCD1_9ZZZZ</name>
<dbReference type="CDD" id="cd06661">
    <property type="entry name" value="GGCT_like"/>
    <property type="match status" value="1"/>
</dbReference>
<dbReference type="Pfam" id="PF13772">
    <property type="entry name" value="AIG2_2"/>
    <property type="match status" value="1"/>
</dbReference>
<sequence>VSGSSKSAHVYYFAYGSNMHALRMQSRVPSAVSCEPASLMQYELRFNKRGSDGSAKCNIVPNVDRQVFGVVYETLSTETISLDRVEGSDYRRARLEVNGVNTSQNYKVFAYIARRSAIDDNLLPEAWYHEFVVGGAIMHGLPDAYIRTLGEIKTLPDRRAAQGDEGVQ</sequence>
<evidence type="ECO:0000313" key="2">
    <source>
        <dbReference type="EMBL" id="SVD56035.1"/>
    </source>
</evidence>
<accession>A0A382WCD1</accession>
<dbReference type="Gene3D" id="3.10.490.10">
    <property type="entry name" value="Gamma-glutamyl cyclotransferase-like"/>
    <property type="match status" value="1"/>
</dbReference>
<protein>
    <recommendedName>
        <fullName evidence="3">Gamma-glutamylcyclotransferase AIG2-like domain-containing protein</fullName>
    </recommendedName>
</protein>
<dbReference type="PANTHER" id="PTHR12935">
    <property type="entry name" value="GAMMA-GLUTAMYLCYCLOTRANSFERASE"/>
    <property type="match status" value="1"/>
</dbReference>
<evidence type="ECO:0008006" key="3">
    <source>
        <dbReference type="Google" id="ProtNLM"/>
    </source>
</evidence>
<dbReference type="SUPFAM" id="SSF110857">
    <property type="entry name" value="Gamma-glutamyl cyclotransferase-like"/>
    <property type="match status" value="1"/>
</dbReference>
<feature type="non-terminal residue" evidence="2">
    <location>
        <position position="1"/>
    </location>
</feature>
<proteinExistence type="predicted"/>
<evidence type="ECO:0000256" key="1">
    <source>
        <dbReference type="ARBA" id="ARBA00023239"/>
    </source>
</evidence>
<keyword evidence="1" id="KW-0456">Lyase</keyword>
<dbReference type="AlphaFoldDB" id="A0A382WCD1"/>
<dbReference type="GO" id="GO:0003839">
    <property type="term" value="F:gamma-glutamylcyclotransferase activity"/>
    <property type="evidence" value="ECO:0007669"/>
    <property type="project" value="InterPro"/>
</dbReference>
<dbReference type="PANTHER" id="PTHR12935:SF0">
    <property type="entry name" value="GAMMA-GLUTAMYLCYCLOTRANSFERASE"/>
    <property type="match status" value="1"/>
</dbReference>
<organism evidence="2">
    <name type="scientific">marine metagenome</name>
    <dbReference type="NCBI Taxonomy" id="408172"/>
    <lineage>
        <taxon>unclassified sequences</taxon>
        <taxon>metagenomes</taxon>
        <taxon>ecological metagenomes</taxon>
    </lineage>
</organism>
<dbReference type="InterPro" id="IPR017939">
    <property type="entry name" value="G-Glutamylcylcotransferase"/>
</dbReference>
<dbReference type="InterPro" id="IPR013024">
    <property type="entry name" value="GGCT-like"/>
</dbReference>
<reference evidence="2" key="1">
    <citation type="submission" date="2018-05" db="EMBL/GenBank/DDBJ databases">
        <authorList>
            <person name="Lanie J.A."/>
            <person name="Ng W.-L."/>
            <person name="Kazmierczak K.M."/>
            <person name="Andrzejewski T.M."/>
            <person name="Davidsen T.M."/>
            <person name="Wayne K.J."/>
            <person name="Tettelin H."/>
            <person name="Glass J.I."/>
            <person name="Rusch D."/>
            <person name="Podicherti R."/>
            <person name="Tsui H.-C.T."/>
            <person name="Winkler M.E."/>
        </authorList>
    </citation>
    <scope>NUCLEOTIDE SEQUENCE</scope>
</reference>
<dbReference type="EMBL" id="UINC01158471">
    <property type="protein sequence ID" value="SVD56035.1"/>
    <property type="molecule type" value="Genomic_DNA"/>
</dbReference>